<keyword evidence="11" id="KW-0966">Cell projection</keyword>
<dbReference type="InterPro" id="IPR005503">
    <property type="entry name" value="FliL"/>
</dbReference>
<dbReference type="GO" id="GO:0005886">
    <property type="term" value="C:plasma membrane"/>
    <property type="evidence" value="ECO:0007669"/>
    <property type="project" value="UniProtKB-SubCell"/>
</dbReference>
<dbReference type="Proteomes" id="UP000037109">
    <property type="component" value="Unassembled WGS sequence"/>
</dbReference>
<keyword evidence="11" id="KW-0282">Flagellum</keyword>
<evidence type="ECO:0000256" key="7">
    <source>
        <dbReference type="ARBA" id="ARBA00022779"/>
    </source>
</evidence>
<dbReference type="PANTHER" id="PTHR35091:SF2">
    <property type="entry name" value="FLAGELLAR PROTEIN FLIL"/>
    <property type="match status" value="1"/>
</dbReference>
<dbReference type="STRING" id="1459.AF332_21315"/>
<dbReference type="AlphaFoldDB" id="A0A0M0GI14"/>
<keyword evidence="8 10" id="KW-1133">Transmembrane helix</keyword>
<evidence type="ECO:0000256" key="5">
    <source>
        <dbReference type="ARBA" id="ARBA00022500"/>
    </source>
</evidence>
<dbReference type="NCBIfam" id="NF005826">
    <property type="entry name" value="PRK07718.1"/>
    <property type="match status" value="1"/>
</dbReference>
<dbReference type="GO" id="GO:0009425">
    <property type="term" value="C:bacterial-type flagellum basal body"/>
    <property type="evidence" value="ECO:0007669"/>
    <property type="project" value="InterPro"/>
</dbReference>
<evidence type="ECO:0000256" key="10">
    <source>
        <dbReference type="RuleBase" id="RU364125"/>
    </source>
</evidence>
<evidence type="ECO:0000256" key="1">
    <source>
        <dbReference type="ARBA" id="ARBA00002254"/>
    </source>
</evidence>
<dbReference type="GO" id="GO:0071978">
    <property type="term" value="P:bacterial-type flagellum-dependent swarming motility"/>
    <property type="evidence" value="ECO:0007669"/>
    <property type="project" value="TreeGrafter"/>
</dbReference>
<dbReference type="PANTHER" id="PTHR35091">
    <property type="entry name" value="FLAGELLAR PROTEIN FLIL"/>
    <property type="match status" value="1"/>
</dbReference>
<evidence type="ECO:0000256" key="2">
    <source>
        <dbReference type="ARBA" id="ARBA00004162"/>
    </source>
</evidence>
<comment type="caution">
    <text evidence="11">The sequence shown here is derived from an EMBL/GenBank/DDBJ whole genome shotgun (WGS) entry which is preliminary data.</text>
</comment>
<keyword evidence="11" id="KW-0969">Cilium</keyword>
<dbReference type="EMBL" id="LGUF01000007">
    <property type="protein sequence ID" value="KON89081.1"/>
    <property type="molecule type" value="Genomic_DNA"/>
</dbReference>
<gene>
    <name evidence="11" type="primary">fliL</name>
    <name evidence="11" type="ORF">AF332_21315</name>
</gene>
<dbReference type="PATRIC" id="fig|1459.3.peg.4706"/>
<evidence type="ECO:0000313" key="11">
    <source>
        <dbReference type="EMBL" id="KON89081.1"/>
    </source>
</evidence>
<reference evidence="12" key="1">
    <citation type="submission" date="2015-07" db="EMBL/GenBank/DDBJ databases">
        <title>Fjat-10036 dsm4.</title>
        <authorList>
            <person name="Liu B."/>
            <person name="Wang J."/>
            <person name="Zhu Y."/>
            <person name="Liu G."/>
            <person name="Chen Q."/>
            <person name="Chen Z."/>
            <person name="Lan J."/>
            <person name="Che J."/>
            <person name="Ge C."/>
            <person name="Shi H."/>
            <person name="Pan Z."/>
            <person name="Liu X."/>
        </authorList>
    </citation>
    <scope>NUCLEOTIDE SEQUENCE [LARGE SCALE GENOMIC DNA]</scope>
    <source>
        <strain evidence="12">DSM 4</strain>
    </source>
</reference>
<dbReference type="Pfam" id="PF03748">
    <property type="entry name" value="FliL"/>
    <property type="match status" value="1"/>
</dbReference>
<evidence type="ECO:0000256" key="9">
    <source>
        <dbReference type="ARBA" id="ARBA00023136"/>
    </source>
</evidence>
<comment type="subcellular location">
    <subcellularLocation>
        <location evidence="2">Cell membrane</location>
        <topology evidence="2">Single-pass membrane protein</topology>
    </subcellularLocation>
</comment>
<evidence type="ECO:0000256" key="4">
    <source>
        <dbReference type="ARBA" id="ARBA00022475"/>
    </source>
</evidence>
<evidence type="ECO:0000256" key="8">
    <source>
        <dbReference type="ARBA" id="ARBA00022989"/>
    </source>
</evidence>
<keyword evidence="9 10" id="KW-0472">Membrane</keyword>
<keyword evidence="6 10" id="KW-0812">Transmembrane</keyword>
<dbReference type="RefSeq" id="WP_053436467.1">
    <property type="nucleotide sequence ID" value="NZ_LGUF01000007.1"/>
</dbReference>
<organism evidence="11 12">
    <name type="scientific">Sporosarcina globispora</name>
    <name type="common">Bacillus globisporus</name>
    <dbReference type="NCBI Taxonomy" id="1459"/>
    <lineage>
        <taxon>Bacteria</taxon>
        <taxon>Bacillati</taxon>
        <taxon>Bacillota</taxon>
        <taxon>Bacilli</taxon>
        <taxon>Bacillales</taxon>
        <taxon>Caryophanaceae</taxon>
        <taxon>Sporosarcina</taxon>
    </lineage>
</organism>
<keyword evidence="12" id="KW-1185">Reference proteome</keyword>
<accession>A0A0M0GI14</accession>
<keyword evidence="7 10" id="KW-0283">Flagellar rotation</keyword>
<protein>
    <recommendedName>
        <fullName evidence="10">Flagellar protein FliL</fullName>
    </recommendedName>
</protein>
<comment type="similarity">
    <text evidence="3 10">Belongs to the FliL family.</text>
</comment>
<evidence type="ECO:0000256" key="6">
    <source>
        <dbReference type="ARBA" id="ARBA00022692"/>
    </source>
</evidence>
<comment type="function">
    <text evidence="1 10">Controls the rotational direction of flagella during chemotaxis.</text>
</comment>
<proteinExistence type="inferred from homology"/>
<evidence type="ECO:0000256" key="3">
    <source>
        <dbReference type="ARBA" id="ARBA00008281"/>
    </source>
</evidence>
<dbReference type="OrthoDB" id="2381796at2"/>
<keyword evidence="5 10" id="KW-0145">Chemotaxis</keyword>
<keyword evidence="4 10" id="KW-1003">Cell membrane</keyword>
<sequence>MKNNKLLMIMLMMLIAITLVGAIALVIVMKFSGDDEAKEPTIDEVLEASVDIPQITANLASDDYIRISFKIQTENKKAKEELEKRDFQVKNLIIQELSEMKAEDIQGKEGQVKLQEDLKNKINGLMQEGKIVQVYITESLLQ</sequence>
<evidence type="ECO:0000313" key="12">
    <source>
        <dbReference type="Proteomes" id="UP000037109"/>
    </source>
</evidence>
<dbReference type="GO" id="GO:0006935">
    <property type="term" value="P:chemotaxis"/>
    <property type="evidence" value="ECO:0007669"/>
    <property type="project" value="UniProtKB-KW"/>
</dbReference>
<name>A0A0M0GI14_SPOGL</name>
<feature type="transmembrane region" description="Helical" evidence="10">
    <location>
        <begin position="6"/>
        <end position="28"/>
    </location>
</feature>